<proteinExistence type="predicted"/>
<keyword evidence="2" id="KW-1185">Reference proteome</keyword>
<evidence type="ECO:0000313" key="2">
    <source>
        <dbReference type="Proteomes" id="UP001055879"/>
    </source>
</evidence>
<protein>
    <submittedName>
        <fullName evidence="1">Uncharacterized protein</fullName>
    </submittedName>
</protein>
<sequence>MIIIKFRGETVFVFFFFGSVTGLKEEEANVMLVCSYQFCELWTQPRWMPGVVVLFIYDGNKFFAFTFYLGLGCVVVM</sequence>
<gene>
    <name evidence="1" type="ORF">L6452_34074</name>
</gene>
<dbReference type="EMBL" id="CM042058">
    <property type="protein sequence ID" value="KAI3684847.1"/>
    <property type="molecule type" value="Genomic_DNA"/>
</dbReference>
<comment type="caution">
    <text evidence="1">The sequence shown here is derived from an EMBL/GenBank/DDBJ whole genome shotgun (WGS) entry which is preliminary data.</text>
</comment>
<dbReference type="Proteomes" id="UP001055879">
    <property type="component" value="Linkage Group LG12"/>
</dbReference>
<reference evidence="2" key="1">
    <citation type="journal article" date="2022" name="Mol. Ecol. Resour.">
        <title>The genomes of chicory, endive, great burdock and yacon provide insights into Asteraceae palaeo-polyploidization history and plant inulin production.</title>
        <authorList>
            <person name="Fan W."/>
            <person name="Wang S."/>
            <person name="Wang H."/>
            <person name="Wang A."/>
            <person name="Jiang F."/>
            <person name="Liu H."/>
            <person name="Zhao H."/>
            <person name="Xu D."/>
            <person name="Zhang Y."/>
        </authorList>
    </citation>
    <scope>NUCLEOTIDE SEQUENCE [LARGE SCALE GENOMIC DNA]</scope>
    <source>
        <strain evidence="2">cv. Niubang</strain>
    </source>
</reference>
<evidence type="ECO:0000313" key="1">
    <source>
        <dbReference type="EMBL" id="KAI3684847.1"/>
    </source>
</evidence>
<name>A0ACB8YGK5_ARCLA</name>
<organism evidence="1 2">
    <name type="scientific">Arctium lappa</name>
    <name type="common">Greater burdock</name>
    <name type="synonym">Lappa major</name>
    <dbReference type="NCBI Taxonomy" id="4217"/>
    <lineage>
        <taxon>Eukaryota</taxon>
        <taxon>Viridiplantae</taxon>
        <taxon>Streptophyta</taxon>
        <taxon>Embryophyta</taxon>
        <taxon>Tracheophyta</taxon>
        <taxon>Spermatophyta</taxon>
        <taxon>Magnoliopsida</taxon>
        <taxon>eudicotyledons</taxon>
        <taxon>Gunneridae</taxon>
        <taxon>Pentapetalae</taxon>
        <taxon>asterids</taxon>
        <taxon>campanulids</taxon>
        <taxon>Asterales</taxon>
        <taxon>Asteraceae</taxon>
        <taxon>Carduoideae</taxon>
        <taxon>Cardueae</taxon>
        <taxon>Arctiinae</taxon>
        <taxon>Arctium</taxon>
    </lineage>
</organism>
<accession>A0ACB8YGK5</accession>
<reference evidence="1 2" key="2">
    <citation type="journal article" date="2022" name="Mol. Ecol. Resour.">
        <title>The genomes of chicory, endive, great burdock and yacon provide insights into Asteraceae paleo-polyploidization history and plant inulin production.</title>
        <authorList>
            <person name="Fan W."/>
            <person name="Wang S."/>
            <person name="Wang H."/>
            <person name="Wang A."/>
            <person name="Jiang F."/>
            <person name="Liu H."/>
            <person name="Zhao H."/>
            <person name="Xu D."/>
            <person name="Zhang Y."/>
        </authorList>
    </citation>
    <scope>NUCLEOTIDE SEQUENCE [LARGE SCALE GENOMIC DNA]</scope>
    <source>
        <strain evidence="2">cv. Niubang</strain>
    </source>
</reference>